<protein>
    <submittedName>
        <fullName evidence="1">Uncharacterized protein</fullName>
    </submittedName>
</protein>
<reference evidence="1" key="1">
    <citation type="submission" date="2016-10" db="EMBL/GenBank/DDBJ databases">
        <title>Sequence of Gallionella enrichment culture.</title>
        <authorList>
            <person name="Poehlein A."/>
            <person name="Muehling M."/>
            <person name="Daniel R."/>
        </authorList>
    </citation>
    <scope>NUCLEOTIDE SEQUENCE</scope>
</reference>
<sequence length="412" mass="45242">MATNRKDPLTKHAWQFAPKFRRGAFGWRSDLPIQRIKEAVSEIKAMSRKEPVLAAEGAVILLEKLSPALEQVDSSSGAIGSAVNRAIDTLVPIIAAASVDVGVRQRWLQRLWAAVEDDSMSYIEALGEFWGDLCATPELAVVWADEFLRGLESAWGSPQREHRYYGGTTACLACLYAAGRYEQLLALLEKAPFKWWRDRRWGVKALVAMGRRAEALRYAEASRGLNDPVWQIAQACEAILLESGLEEDAYRRFAIGANQDTTYLATFRAIARKYPGIPKETILRDLVASTPGNEGKWFAAAKDTGLFDMAAELARHRSADPRTLTRAARDYAEMQPGFAITVGLAALHWMSLGYGYDITGGDVLDAYAAVLQAAPEAGVAVDQVQAQVRSMIEGSHPGGKLLENMLGQRVGK</sequence>
<organism evidence="1">
    <name type="scientific">mine drainage metagenome</name>
    <dbReference type="NCBI Taxonomy" id="410659"/>
    <lineage>
        <taxon>unclassified sequences</taxon>
        <taxon>metagenomes</taxon>
        <taxon>ecological metagenomes</taxon>
    </lineage>
</organism>
<proteinExistence type="predicted"/>
<evidence type="ECO:0000313" key="1">
    <source>
        <dbReference type="EMBL" id="OIQ97852.1"/>
    </source>
</evidence>
<accession>A0A1J5S0N1</accession>
<name>A0A1J5S0N1_9ZZZZ</name>
<comment type="caution">
    <text evidence="1">The sequence shown here is derived from an EMBL/GenBank/DDBJ whole genome shotgun (WGS) entry which is preliminary data.</text>
</comment>
<dbReference type="EMBL" id="MLJW01000127">
    <property type="protein sequence ID" value="OIQ97852.1"/>
    <property type="molecule type" value="Genomic_DNA"/>
</dbReference>
<gene>
    <name evidence="1" type="ORF">GALL_201770</name>
</gene>
<dbReference type="AlphaFoldDB" id="A0A1J5S0N1"/>